<dbReference type="InterPro" id="IPR024213">
    <property type="entry name" value="DUF3822"/>
</dbReference>
<accession>A0ABY3YM25</accession>
<protein>
    <submittedName>
        <fullName evidence="1">DUF3822 family protein</fullName>
    </submittedName>
</protein>
<reference evidence="1 2" key="1">
    <citation type="journal article" date="2018" name="Int. J. Syst. Evol. Microbiol.">
        <title>Zhouia spongiae sp. nov., isolated from a marine sponge.</title>
        <authorList>
            <person name="Zhuang L."/>
            <person name="Lin B."/>
            <person name="Qin F."/>
            <person name="Luo L."/>
        </authorList>
    </citation>
    <scope>NUCLEOTIDE SEQUENCE [LARGE SCALE GENOMIC DNA]</scope>
    <source>
        <strain evidence="1 2">HN-Y44</strain>
    </source>
</reference>
<dbReference type="Gene3D" id="3.30.420.260">
    <property type="match status" value="1"/>
</dbReference>
<sequence length="276" mass="32069">MILKKTSNILTTTYKELSIQVSLSGLSFCILDTLHQSIENLAYKTFDPAISPEELPDWLDGLIAEYKLSETAYDKISIIHNNELSSFVPKDIFNDKHLADYLKYNVKILENDFIAYDELKTSSMVNVYVPFTNVNNFIFDSIGEFEYKHTASILVENLLHKAPKTLETVMFVNVHKGHFELVVSKNSKLLLYNRFTYQTKEDFIYYILFTAEQLQLNPEHFSLYLLGEIEEDSDLYKTAYTYVKYVEFGSNYNNFTFNSNVGPVANHRHFILLNSF</sequence>
<dbReference type="EMBL" id="CP094326">
    <property type="protein sequence ID" value="UNY98657.1"/>
    <property type="molecule type" value="Genomic_DNA"/>
</dbReference>
<dbReference type="Pfam" id="PF12864">
    <property type="entry name" value="DUF3822"/>
    <property type="match status" value="1"/>
</dbReference>
<evidence type="ECO:0000313" key="1">
    <source>
        <dbReference type="EMBL" id="UNY98657.1"/>
    </source>
</evidence>
<gene>
    <name evidence="1" type="ORF">MQE36_16455</name>
</gene>
<organism evidence="1 2">
    <name type="scientific">Zhouia spongiae</name>
    <dbReference type="NCBI Taxonomy" id="2202721"/>
    <lineage>
        <taxon>Bacteria</taxon>
        <taxon>Pseudomonadati</taxon>
        <taxon>Bacteroidota</taxon>
        <taxon>Flavobacteriia</taxon>
        <taxon>Flavobacteriales</taxon>
        <taxon>Flavobacteriaceae</taxon>
        <taxon>Zhouia</taxon>
    </lineage>
</organism>
<name>A0ABY3YM25_9FLAO</name>
<dbReference type="CDD" id="cd24013">
    <property type="entry name" value="ASKHA_ATPase_BT3980-like"/>
    <property type="match status" value="1"/>
</dbReference>
<proteinExistence type="predicted"/>
<dbReference type="Proteomes" id="UP000829476">
    <property type="component" value="Chromosome"/>
</dbReference>
<keyword evidence="2" id="KW-1185">Reference proteome</keyword>
<evidence type="ECO:0000313" key="2">
    <source>
        <dbReference type="Proteomes" id="UP000829476"/>
    </source>
</evidence>
<dbReference type="RefSeq" id="WP_242937063.1">
    <property type="nucleotide sequence ID" value="NZ_CP094326.1"/>
</dbReference>
<dbReference type="Gene3D" id="3.30.420.250">
    <property type="match status" value="1"/>
</dbReference>